<reference evidence="1" key="1">
    <citation type="submission" date="2018-05" db="EMBL/GenBank/DDBJ databases">
        <authorList>
            <person name="Lanie J.A."/>
            <person name="Ng W.-L."/>
            <person name="Kazmierczak K.M."/>
            <person name="Andrzejewski T.M."/>
            <person name="Davidsen T.M."/>
            <person name="Wayne K.J."/>
            <person name="Tettelin H."/>
            <person name="Glass J.I."/>
            <person name="Rusch D."/>
            <person name="Podicherti R."/>
            <person name="Tsui H.-C.T."/>
            <person name="Winkler M.E."/>
        </authorList>
    </citation>
    <scope>NUCLEOTIDE SEQUENCE</scope>
</reference>
<evidence type="ECO:0000313" key="1">
    <source>
        <dbReference type="EMBL" id="SVC86154.1"/>
    </source>
</evidence>
<accession>A0A382QKZ4</accession>
<protein>
    <recommendedName>
        <fullName evidence="2">Methyltransferase domain-containing protein</fullName>
    </recommendedName>
</protein>
<gene>
    <name evidence="1" type="ORF">METZ01_LOCUS339008</name>
</gene>
<name>A0A382QKZ4_9ZZZZ</name>
<dbReference type="Pfam" id="PF13489">
    <property type="entry name" value="Methyltransf_23"/>
    <property type="match status" value="1"/>
</dbReference>
<dbReference type="SUPFAM" id="SSF53335">
    <property type="entry name" value="S-adenosyl-L-methionine-dependent methyltransferases"/>
    <property type="match status" value="1"/>
</dbReference>
<evidence type="ECO:0008006" key="2">
    <source>
        <dbReference type="Google" id="ProtNLM"/>
    </source>
</evidence>
<dbReference type="InterPro" id="IPR029063">
    <property type="entry name" value="SAM-dependent_MTases_sf"/>
</dbReference>
<proteinExistence type="predicted"/>
<organism evidence="1">
    <name type="scientific">marine metagenome</name>
    <dbReference type="NCBI Taxonomy" id="408172"/>
    <lineage>
        <taxon>unclassified sequences</taxon>
        <taxon>metagenomes</taxon>
        <taxon>ecological metagenomes</taxon>
    </lineage>
</organism>
<dbReference type="AlphaFoldDB" id="A0A382QKZ4"/>
<sequence length="237" mass="25705">MSTWFEPGMYGTDTGPSSQVIAELIVSMFHPASVVDVGCGPGTLLSYLRSAGVVDLCGIDGPPVSAIFKDDAGEFVAADLTCPLDLSRRFEIATCLEVAEHLPPTAAETLVETLAGLAPVVVFSAATPGQGGEGHINEQWPIYWQQIFRRSGLVCLDVLRGQLASKPEVLSYYRTNTFVYMAESEADRFIGQVSPECLADPYVISVTGGVRRDLRSVPWRDLCMALASKLNRRFKRG</sequence>
<dbReference type="EMBL" id="UINC01115260">
    <property type="protein sequence ID" value="SVC86154.1"/>
    <property type="molecule type" value="Genomic_DNA"/>
</dbReference>
<dbReference type="Gene3D" id="3.40.50.150">
    <property type="entry name" value="Vaccinia Virus protein VP39"/>
    <property type="match status" value="1"/>
</dbReference>
<dbReference type="CDD" id="cd02440">
    <property type="entry name" value="AdoMet_MTases"/>
    <property type="match status" value="1"/>
</dbReference>